<keyword evidence="4" id="KW-1185">Reference proteome</keyword>
<feature type="transmembrane region" description="Helical" evidence="1">
    <location>
        <begin position="128"/>
        <end position="150"/>
    </location>
</feature>
<dbReference type="OrthoDB" id="3223377at2759"/>
<keyword evidence="1" id="KW-1133">Transmembrane helix</keyword>
<feature type="transmembrane region" description="Helical" evidence="1">
    <location>
        <begin position="252"/>
        <end position="278"/>
    </location>
</feature>
<dbReference type="PANTHER" id="PTHR40465">
    <property type="entry name" value="CHROMOSOME 1, WHOLE GENOME SHOTGUN SEQUENCE"/>
    <property type="match status" value="1"/>
</dbReference>
<accession>A0A0D7BR19</accession>
<keyword evidence="1" id="KW-0812">Transmembrane</keyword>
<evidence type="ECO:0000313" key="4">
    <source>
        <dbReference type="Proteomes" id="UP000054007"/>
    </source>
</evidence>
<dbReference type="InterPro" id="IPR045339">
    <property type="entry name" value="DUF6534"/>
</dbReference>
<feature type="transmembrane region" description="Helical" evidence="1">
    <location>
        <begin position="201"/>
        <end position="222"/>
    </location>
</feature>
<dbReference type="Pfam" id="PF20152">
    <property type="entry name" value="DUF6534"/>
    <property type="match status" value="1"/>
</dbReference>
<evidence type="ECO:0000256" key="1">
    <source>
        <dbReference type="SAM" id="Phobius"/>
    </source>
</evidence>
<dbReference type="Proteomes" id="UP000054007">
    <property type="component" value="Unassembled WGS sequence"/>
</dbReference>
<evidence type="ECO:0000259" key="2">
    <source>
        <dbReference type="Pfam" id="PF20152"/>
    </source>
</evidence>
<dbReference type="AlphaFoldDB" id="A0A0D7BR19"/>
<feature type="transmembrane region" description="Helical" evidence="1">
    <location>
        <begin position="87"/>
        <end position="108"/>
    </location>
</feature>
<dbReference type="EMBL" id="KN880447">
    <property type="protein sequence ID" value="KIY72056.1"/>
    <property type="molecule type" value="Genomic_DNA"/>
</dbReference>
<feature type="domain" description="DUF6534" evidence="2">
    <location>
        <begin position="206"/>
        <end position="309"/>
    </location>
</feature>
<dbReference type="STRING" id="1314674.A0A0D7BR19"/>
<name>A0A0D7BR19_9AGAR</name>
<feature type="transmembrane region" description="Helical" evidence="1">
    <location>
        <begin position="159"/>
        <end position="181"/>
    </location>
</feature>
<feature type="transmembrane region" description="Helical" evidence="1">
    <location>
        <begin position="52"/>
        <end position="75"/>
    </location>
</feature>
<protein>
    <recommendedName>
        <fullName evidence="2">DUF6534 domain-containing protein</fullName>
    </recommendedName>
</protein>
<gene>
    <name evidence="3" type="ORF">CYLTODRAFT_418236</name>
</gene>
<organism evidence="3 4">
    <name type="scientific">Cylindrobasidium torrendii FP15055 ss-10</name>
    <dbReference type="NCBI Taxonomy" id="1314674"/>
    <lineage>
        <taxon>Eukaryota</taxon>
        <taxon>Fungi</taxon>
        <taxon>Dikarya</taxon>
        <taxon>Basidiomycota</taxon>
        <taxon>Agaricomycotina</taxon>
        <taxon>Agaricomycetes</taxon>
        <taxon>Agaricomycetidae</taxon>
        <taxon>Agaricales</taxon>
        <taxon>Marasmiineae</taxon>
        <taxon>Physalacriaceae</taxon>
        <taxon>Cylindrobasidium</taxon>
    </lineage>
</organism>
<keyword evidence="1" id="KW-0472">Membrane</keyword>
<reference evidence="3 4" key="1">
    <citation type="journal article" date="2015" name="Fungal Genet. Biol.">
        <title>Evolution of novel wood decay mechanisms in Agaricales revealed by the genome sequences of Fistulina hepatica and Cylindrobasidium torrendii.</title>
        <authorList>
            <person name="Floudas D."/>
            <person name="Held B.W."/>
            <person name="Riley R."/>
            <person name="Nagy L.G."/>
            <person name="Koehler G."/>
            <person name="Ransdell A.S."/>
            <person name="Younus H."/>
            <person name="Chow J."/>
            <person name="Chiniquy J."/>
            <person name="Lipzen A."/>
            <person name="Tritt A."/>
            <person name="Sun H."/>
            <person name="Haridas S."/>
            <person name="LaButti K."/>
            <person name="Ohm R.A."/>
            <person name="Kues U."/>
            <person name="Blanchette R.A."/>
            <person name="Grigoriev I.V."/>
            <person name="Minto R.E."/>
            <person name="Hibbett D.S."/>
        </authorList>
    </citation>
    <scope>NUCLEOTIDE SEQUENCE [LARGE SCALE GENOMIC DNA]</scope>
    <source>
        <strain evidence="3 4">FP15055 ss-10</strain>
    </source>
</reference>
<evidence type="ECO:0000313" key="3">
    <source>
        <dbReference type="EMBL" id="KIY72056.1"/>
    </source>
</evidence>
<sequence>MSGTVVALPPTTTRPSLAAVTSNNFGSARRSFMVPKAIHDMPPLPLSVTVPILTGVLLNCFLFATLCAHVVVFLMMTPREKQQWRQAMLVAWMFALEVVQTAIVFYDAYEMFAIGWGRPDYIQTTNKYPSWIIPILTSLMSVTVQCFFAYRFGARTGQFVVCVVIVVLALAQFVAGLVLVVSLQRTGGVSIQSYPYAPGCVWLGTSATCDLIISLSVLAFFLKHWYQSQSSRMSDDQSTVVRSGTFLLPTTVVRLVVGAIEAALFCSLFACVQLVLFLKYPASVSYGGTFALNMTKVYSNSMMVMINSRLWNDFSLRAGHRDAAASHSIFDTPSMAVRLREMPLAEDDSKYA</sequence>
<dbReference type="PANTHER" id="PTHR40465:SF1">
    <property type="entry name" value="DUF6534 DOMAIN-CONTAINING PROTEIN"/>
    <property type="match status" value="1"/>
</dbReference>
<proteinExistence type="predicted"/>